<name>A0ABM9B0Q8_9BACT</name>
<organism evidence="1 2">
    <name type="scientific">Neolewinella maritima</name>
    <dbReference type="NCBI Taxonomy" id="1383882"/>
    <lineage>
        <taxon>Bacteria</taxon>
        <taxon>Pseudomonadati</taxon>
        <taxon>Bacteroidota</taxon>
        <taxon>Saprospiria</taxon>
        <taxon>Saprospirales</taxon>
        <taxon>Lewinellaceae</taxon>
        <taxon>Neolewinella</taxon>
    </lineage>
</organism>
<reference evidence="1" key="1">
    <citation type="submission" date="2021-12" db="EMBL/GenBank/DDBJ databases">
        <authorList>
            <person name="Rodrigo-Torres L."/>
            <person name="Arahal R. D."/>
            <person name="Lucena T."/>
        </authorList>
    </citation>
    <scope>NUCLEOTIDE SEQUENCE</scope>
    <source>
        <strain evidence="1">CECT 8419</strain>
    </source>
</reference>
<dbReference type="Proteomes" id="UP000837803">
    <property type="component" value="Unassembled WGS sequence"/>
</dbReference>
<dbReference type="RefSeq" id="WP_238750263.1">
    <property type="nucleotide sequence ID" value="NZ_CAKLPZ010000001.1"/>
</dbReference>
<dbReference type="EMBL" id="CAKLPZ010000001">
    <property type="protein sequence ID" value="CAH1000209.1"/>
    <property type="molecule type" value="Genomic_DNA"/>
</dbReference>
<gene>
    <name evidence="1" type="ORF">LEM8419_01357</name>
</gene>
<evidence type="ECO:0000313" key="1">
    <source>
        <dbReference type="EMBL" id="CAH1000209.1"/>
    </source>
</evidence>
<keyword evidence="2" id="KW-1185">Reference proteome</keyword>
<protein>
    <submittedName>
        <fullName evidence="1">Uncharacterized protein</fullName>
    </submittedName>
</protein>
<sequence>MRTSPRLLVLFLLALLGPGLLDAQKRRKRDEPSWPPERAYSRLFLGGALQDVFARHYDFCGFSRAEGKRDYTPPTIENFLGKRSLRTRVERADIHGGSLMSYVFSEREIAAPLDALRYSPANVLFPADQESVLPEPRAGFDSFVFTKNCGGYLKAALDGGFKPPYAAFAAALDTDAKRSSSVLAMAGSFQSPIVQALGAGDERTTALLGQLWQFYVLHPELRQEAYYLQHFEGVLIKHLTDTEEVVAAEQSVGINVNLPLSASINSSLSHRREQQNSFSASDWETIVYTDFTGPYSRAALFAPLPTPQQIAAYFSQLPATSTAVVPLREAATHRHTVELKGLPEELAQAGWTIANLRGGAYQDAPTVSVRTSDGGLHFVIQGQTAPALFQDKQVEPVTIGYDLVLSPRDGMPELRIPVQLRVNTSAHPLVDLAGTRFELRRRNSGEYAFQWHLTINVEDGENPLDESGDFAAGALQLHGRHGEVLDARVVRATYDARRGALTVTLESERSWPLRAIDDQHMQSLPVEAELLLPVEGGYSDCRRLVTARLAVPRIRVAPAPALLEAPRLNPPVPNPAQG</sequence>
<accession>A0ABM9B0Q8</accession>
<evidence type="ECO:0000313" key="2">
    <source>
        <dbReference type="Proteomes" id="UP000837803"/>
    </source>
</evidence>
<proteinExistence type="predicted"/>
<comment type="caution">
    <text evidence="1">The sequence shown here is derived from an EMBL/GenBank/DDBJ whole genome shotgun (WGS) entry which is preliminary data.</text>
</comment>